<evidence type="ECO:0000313" key="3">
    <source>
        <dbReference type="EMBL" id="MBM9476726.1"/>
    </source>
</evidence>
<feature type="domain" description="Activator of Hsp90 ATPase homologue 1/2-like C-terminal" evidence="2">
    <location>
        <begin position="18"/>
        <end position="152"/>
    </location>
</feature>
<dbReference type="InterPro" id="IPR013538">
    <property type="entry name" value="ASHA1/2-like_C"/>
</dbReference>
<sequence>MTAPETLPALHGTATVALPADRAFALFTGSMARWWPASHHIGESEMADLVIEPRVGGRWYEVGTDGAECDWGHVLVWEPPGRLVLTWQIDGRWTYDPDRASEVEIRFTQDAPEQTTVTLEHRLLERLTDGRSLSDEISAGDGGWNGVLARFAGWTAGRADAADRTPAAG</sequence>
<dbReference type="Pfam" id="PF08327">
    <property type="entry name" value="AHSA1"/>
    <property type="match status" value="1"/>
</dbReference>
<reference evidence="3" key="1">
    <citation type="submission" date="2021-01" db="EMBL/GenBank/DDBJ databases">
        <title>KCTC 19127 draft genome.</title>
        <authorList>
            <person name="An D."/>
        </authorList>
    </citation>
    <scope>NUCLEOTIDE SEQUENCE</scope>
    <source>
        <strain evidence="3">KCTC 19127</strain>
    </source>
</reference>
<evidence type="ECO:0000259" key="2">
    <source>
        <dbReference type="Pfam" id="PF08327"/>
    </source>
</evidence>
<comment type="caution">
    <text evidence="3">The sequence shown here is derived from an EMBL/GenBank/DDBJ whole genome shotgun (WGS) entry which is preliminary data.</text>
</comment>
<name>A0A938YLG9_9ACTN</name>
<proteinExistence type="inferred from homology"/>
<evidence type="ECO:0000256" key="1">
    <source>
        <dbReference type="ARBA" id="ARBA00006817"/>
    </source>
</evidence>
<evidence type="ECO:0000313" key="4">
    <source>
        <dbReference type="Proteomes" id="UP000663801"/>
    </source>
</evidence>
<dbReference type="AlphaFoldDB" id="A0A938YLG9"/>
<dbReference type="EMBL" id="JAERWL010000008">
    <property type="protein sequence ID" value="MBM9476726.1"/>
    <property type="molecule type" value="Genomic_DNA"/>
</dbReference>
<dbReference type="CDD" id="cd08891">
    <property type="entry name" value="SRPBCC_CalC"/>
    <property type="match status" value="1"/>
</dbReference>
<accession>A0A938YLG9</accession>
<comment type="similarity">
    <text evidence="1">Belongs to the AHA1 family.</text>
</comment>
<protein>
    <submittedName>
        <fullName evidence="3">SRPBCC family protein</fullName>
    </submittedName>
</protein>
<dbReference type="InterPro" id="IPR023393">
    <property type="entry name" value="START-like_dom_sf"/>
</dbReference>
<dbReference type="Gene3D" id="3.30.530.20">
    <property type="match status" value="1"/>
</dbReference>
<gene>
    <name evidence="3" type="ORF">JL107_09745</name>
</gene>
<dbReference type="Proteomes" id="UP000663801">
    <property type="component" value="Unassembled WGS sequence"/>
</dbReference>
<organism evidence="3 4">
    <name type="scientific">Nakamurella flavida</name>
    <dbReference type="NCBI Taxonomy" id="363630"/>
    <lineage>
        <taxon>Bacteria</taxon>
        <taxon>Bacillati</taxon>
        <taxon>Actinomycetota</taxon>
        <taxon>Actinomycetes</taxon>
        <taxon>Nakamurellales</taxon>
        <taxon>Nakamurellaceae</taxon>
        <taxon>Nakamurella</taxon>
    </lineage>
</organism>
<dbReference type="SUPFAM" id="SSF55961">
    <property type="entry name" value="Bet v1-like"/>
    <property type="match status" value="1"/>
</dbReference>
<dbReference type="RefSeq" id="WP_205256835.1">
    <property type="nucleotide sequence ID" value="NZ_BAAAPV010000004.1"/>
</dbReference>
<keyword evidence="4" id="KW-1185">Reference proteome</keyword>